<dbReference type="SUPFAM" id="SSF49785">
    <property type="entry name" value="Galactose-binding domain-like"/>
    <property type="match status" value="1"/>
</dbReference>
<dbReference type="GO" id="GO:0051301">
    <property type="term" value="P:cell division"/>
    <property type="evidence" value="ECO:0007669"/>
    <property type="project" value="UniProtKB-KW"/>
</dbReference>
<dbReference type="SMART" id="SM01337">
    <property type="entry name" value="APC10"/>
    <property type="match status" value="1"/>
</dbReference>
<dbReference type="PROSITE" id="PS51284">
    <property type="entry name" value="DOC"/>
    <property type="match status" value="1"/>
</dbReference>
<dbReference type="InterPro" id="IPR008979">
    <property type="entry name" value="Galactose-bd-like_sf"/>
</dbReference>
<dbReference type="GO" id="GO:0005680">
    <property type="term" value="C:anaphase-promoting complex"/>
    <property type="evidence" value="ECO:0007669"/>
    <property type="project" value="InterPro"/>
</dbReference>
<name>A0A914HEU4_GLORO</name>
<evidence type="ECO:0000256" key="5">
    <source>
        <dbReference type="ARBA" id="ARBA00022786"/>
    </source>
</evidence>
<keyword evidence="6" id="KW-0131">Cell cycle</keyword>
<feature type="domain" description="DOC" evidence="7">
    <location>
        <begin position="1"/>
        <end position="192"/>
    </location>
</feature>
<dbReference type="InterPro" id="IPR016901">
    <property type="entry name" value="APC10/Doc1"/>
</dbReference>
<keyword evidence="8" id="KW-1185">Reference proteome</keyword>
<evidence type="ECO:0000313" key="9">
    <source>
        <dbReference type="WBParaSite" id="Gr19_v10_g16342.t1"/>
    </source>
</evidence>
<dbReference type="Proteomes" id="UP000887572">
    <property type="component" value="Unplaced"/>
</dbReference>
<dbReference type="Pfam" id="PF03256">
    <property type="entry name" value="ANAPC10"/>
    <property type="match status" value="1"/>
</dbReference>
<evidence type="ECO:0000256" key="1">
    <source>
        <dbReference type="ARBA" id="ARBA00006762"/>
    </source>
</evidence>
<comment type="similarity">
    <text evidence="1">Belongs to the APC10 family.</text>
</comment>
<dbReference type="GO" id="GO:0031145">
    <property type="term" value="P:anaphase-promoting complex-dependent catabolic process"/>
    <property type="evidence" value="ECO:0007669"/>
    <property type="project" value="InterPro"/>
</dbReference>
<evidence type="ECO:0000256" key="3">
    <source>
        <dbReference type="ARBA" id="ARBA00022618"/>
    </source>
</evidence>
<keyword evidence="4" id="KW-0498">Mitosis</keyword>
<dbReference type="InterPro" id="IPR004939">
    <property type="entry name" value="APC_su10/DOC_dom"/>
</dbReference>
<evidence type="ECO:0000259" key="7">
    <source>
        <dbReference type="PROSITE" id="PS51284"/>
    </source>
</evidence>
<dbReference type="PANTHER" id="PTHR12936">
    <property type="entry name" value="ANAPHASE-PROMOTING COMPLEX 10"/>
    <property type="match status" value="1"/>
</dbReference>
<organism evidence="8 9">
    <name type="scientific">Globodera rostochiensis</name>
    <name type="common">Golden nematode worm</name>
    <name type="synonym">Heterodera rostochiensis</name>
    <dbReference type="NCBI Taxonomy" id="31243"/>
    <lineage>
        <taxon>Eukaryota</taxon>
        <taxon>Metazoa</taxon>
        <taxon>Ecdysozoa</taxon>
        <taxon>Nematoda</taxon>
        <taxon>Chromadorea</taxon>
        <taxon>Rhabditida</taxon>
        <taxon>Tylenchina</taxon>
        <taxon>Tylenchomorpha</taxon>
        <taxon>Tylenchoidea</taxon>
        <taxon>Heteroderidae</taxon>
        <taxon>Heteroderinae</taxon>
        <taxon>Globodera</taxon>
    </lineage>
</organism>
<dbReference type="GO" id="GO:0070979">
    <property type="term" value="P:protein K11-linked ubiquitination"/>
    <property type="evidence" value="ECO:0007669"/>
    <property type="project" value="TreeGrafter"/>
</dbReference>
<sequence>MSVGLSSIADDPHQRQNHCWAEILPAGIDHVNDISGDAVWTLSSCKEGLGVHQLLNDREDTYCDGLQPHTITIEFQRKTEVNFLLMHLDYKLDESYTPSKIQVQTGASVLELDEPKSVSFSEPSGWQLIDLRNAGKRSSHVFVIVIQIIQNHQNGRDTHIRGLRVLGSSNSHTNMNRRALARNDALAQYLSDPYFFQTTFSHSIR</sequence>
<dbReference type="CDD" id="cd08366">
    <property type="entry name" value="APC10"/>
    <property type="match status" value="1"/>
</dbReference>
<evidence type="ECO:0000256" key="6">
    <source>
        <dbReference type="ARBA" id="ARBA00023306"/>
    </source>
</evidence>
<dbReference type="WBParaSite" id="Gr19_v10_g16342.t1">
    <property type="protein sequence ID" value="Gr19_v10_g16342.t1"/>
    <property type="gene ID" value="Gr19_v10_g16342"/>
</dbReference>
<evidence type="ECO:0000313" key="8">
    <source>
        <dbReference type="Proteomes" id="UP000887572"/>
    </source>
</evidence>
<proteinExistence type="inferred from homology"/>
<keyword evidence="3" id="KW-0132">Cell division</keyword>
<accession>A0A914HEU4</accession>
<evidence type="ECO:0000256" key="2">
    <source>
        <dbReference type="ARBA" id="ARBA00013927"/>
    </source>
</evidence>
<keyword evidence="5" id="KW-0833">Ubl conjugation pathway</keyword>
<reference evidence="9" key="1">
    <citation type="submission" date="2022-11" db="UniProtKB">
        <authorList>
            <consortium name="WormBaseParasite"/>
        </authorList>
    </citation>
    <scope>IDENTIFICATION</scope>
</reference>
<dbReference type="PANTHER" id="PTHR12936:SF0">
    <property type="entry name" value="ANAPHASE-PROMOTING COMPLEX SUBUNIT 10"/>
    <property type="match status" value="1"/>
</dbReference>
<dbReference type="Gene3D" id="2.60.120.260">
    <property type="entry name" value="Galactose-binding domain-like"/>
    <property type="match status" value="1"/>
</dbReference>
<dbReference type="AlphaFoldDB" id="A0A914HEU4"/>
<evidence type="ECO:0000256" key="4">
    <source>
        <dbReference type="ARBA" id="ARBA00022776"/>
    </source>
</evidence>
<protein>
    <recommendedName>
        <fullName evidence="2">Anaphase-promoting complex subunit 10</fullName>
    </recommendedName>
</protein>